<dbReference type="EMBL" id="CP065177">
    <property type="protein sequence ID" value="URG50991.1"/>
    <property type="molecule type" value="Genomic_DNA"/>
</dbReference>
<dbReference type="Pfam" id="PF17765">
    <property type="entry name" value="MLTR_LBD"/>
    <property type="match status" value="1"/>
</dbReference>
<dbReference type="InterPro" id="IPR041413">
    <property type="entry name" value="MLTR_LBD"/>
</dbReference>
<dbReference type="Proteomes" id="UP000806577">
    <property type="component" value="Chromosome"/>
</dbReference>
<reference evidence="1 2" key="1">
    <citation type="journal article" date="2021" name="Int. J. Syst. Evol. Microbiol.">
        <title>&lt;i&gt;Pectobacterium quasiaquaticum&lt;/i&gt; sp. nov., isolated from waterways.</title>
        <authorList>
            <person name="Ben Moussa H."/>
            <person name="Pedron J."/>
            <person name="Bertrand C."/>
            <person name="Hecquet A."/>
            <person name="Barny M.A."/>
        </authorList>
    </citation>
    <scope>NUCLEOTIDE SEQUENCE [LARGE SCALE GENOMIC DNA]</scope>
    <source>
        <strain evidence="1 2">A477-S1-J17</strain>
    </source>
</reference>
<protein>
    <submittedName>
        <fullName evidence="1">Uncharacterized protein</fullName>
    </submittedName>
</protein>
<organism evidence="1 2">
    <name type="scientific">Pectobacterium quasiaquaticum</name>
    <dbReference type="NCBI Taxonomy" id="2774015"/>
    <lineage>
        <taxon>Bacteria</taxon>
        <taxon>Pseudomonadati</taxon>
        <taxon>Pseudomonadota</taxon>
        <taxon>Gammaproteobacteria</taxon>
        <taxon>Enterobacterales</taxon>
        <taxon>Pectobacteriaceae</taxon>
        <taxon>Pectobacterium</taxon>
    </lineage>
</organism>
<dbReference type="Gene3D" id="3.30.450.180">
    <property type="match status" value="1"/>
</dbReference>
<dbReference type="AlphaFoldDB" id="A0A9Q2IDF4"/>
<accession>A0A9Q2IDF4</accession>
<sequence>MCETSAQISLHAGNSDIDHEQVEFSFDAHPSEIRNLLWLLFTNPLLRKRFIGWEKQAPQMLSSFRRKRGIRRF</sequence>
<keyword evidence="2" id="KW-1185">Reference proteome</keyword>
<dbReference type="KEGG" id="pqu:IG609_012160"/>
<gene>
    <name evidence="1" type="ORF">IG609_012160</name>
</gene>
<evidence type="ECO:0000313" key="2">
    <source>
        <dbReference type="Proteomes" id="UP000806577"/>
    </source>
</evidence>
<evidence type="ECO:0000313" key="1">
    <source>
        <dbReference type="EMBL" id="URG50991.1"/>
    </source>
</evidence>
<proteinExistence type="predicted"/>
<name>A0A9Q2IDF4_9GAMM</name>